<dbReference type="SUPFAM" id="SSF89360">
    <property type="entry name" value="HesB-like domain"/>
    <property type="match status" value="1"/>
</dbReference>
<sequence>MAVEPLAAQWYKQEMALTDGDFVRIFVRLGGFENLNPGYSLGVMKDNPANPAIQATVEGVTFYMEEANVWYLGGKQLHIVFDPGREDIRMDFI</sequence>
<name>A0A9W5W6I6_9BACL</name>
<evidence type="ECO:0000313" key="1">
    <source>
        <dbReference type="EMBL" id="EXX85205.1"/>
    </source>
</evidence>
<protein>
    <recommendedName>
        <fullName evidence="3">Fe-S cluster assembly protein HesB</fullName>
    </recommendedName>
</protein>
<dbReference type="AlphaFoldDB" id="A0A9W5W6I6"/>
<dbReference type="InterPro" id="IPR035903">
    <property type="entry name" value="HesB-like_dom_sf"/>
</dbReference>
<keyword evidence="2" id="KW-1185">Reference proteome</keyword>
<gene>
    <name evidence="1" type="ORF">BG53_09165</name>
</gene>
<reference evidence="1 2" key="1">
    <citation type="submission" date="2014-02" db="EMBL/GenBank/DDBJ databases">
        <title>Genome sequence of Paenibacillus darwinianus reveals adaptive mechanisms for survival in Antarctic soils.</title>
        <authorList>
            <person name="Dsouza M."/>
            <person name="Taylor M.W."/>
            <person name="Turner S.J."/>
            <person name="Aislabie J."/>
        </authorList>
    </citation>
    <scope>NUCLEOTIDE SEQUENCE [LARGE SCALE GENOMIC DNA]</scope>
    <source>
        <strain evidence="1 2">CE1</strain>
    </source>
</reference>
<organism evidence="1 2">
    <name type="scientific">Paenibacillus darwinianus</name>
    <dbReference type="NCBI Taxonomy" id="1380763"/>
    <lineage>
        <taxon>Bacteria</taxon>
        <taxon>Bacillati</taxon>
        <taxon>Bacillota</taxon>
        <taxon>Bacilli</taxon>
        <taxon>Bacillales</taxon>
        <taxon>Paenibacillaceae</taxon>
        <taxon>Paenibacillus</taxon>
    </lineage>
</organism>
<dbReference type="EMBL" id="JFHU01000238">
    <property type="protein sequence ID" value="EXX85205.1"/>
    <property type="molecule type" value="Genomic_DNA"/>
</dbReference>
<comment type="caution">
    <text evidence="1">The sequence shown here is derived from an EMBL/GenBank/DDBJ whole genome shotgun (WGS) entry which is preliminary data.</text>
</comment>
<dbReference type="Proteomes" id="UP000053750">
    <property type="component" value="Unassembled WGS sequence"/>
</dbReference>
<evidence type="ECO:0008006" key="3">
    <source>
        <dbReference type="Google" id="ProtNLM"/>
    </source>
</evidence>
<evidence type="ECO:0000313" key="2">
    <source>
        <dbReference type="Proteomes" id="UP000053750"/>
    </source>
</evidence>
<proteinExistence type="predicted"/>
<accession>A0A9W5W6I6</accession>